<dbReference type="PROSITE" id="PS50949">
    <property type="entry name" value="HTH_GNTR"/>
    <property type="match status" value="1"/>
</dbReference>
<dbReference type="InterPro" id="IPR000524">
    <property type="entry name" value="Tscrpt_reg_HTH_GntR"/>
</dbReference>
<keyword evidence="2" id="KW-0238">DNA-binding</keyword>
<dbReference type="GO" id="GO:0003677">
    <property type="term" value="F:DNA binding"/>
    <property type="evidence" value="ECO:0007669"/>
    <property type="project" value="UniProtKB-KW"/>
</dbReference>
<comment type="caution">
    <text evidence="5">The sequence shown here is derived from an EMBL/GenBank/DDBJ whole genome shotgun (WGS) entry which is preliminary data.</text>
</comment>
<dbReference type="Proteomes" id="UP000273807">
    <property type="component" value="Unassembled WGS sequence"/>
</dbReference>
<evidence type="ECO:0000256" key="1">
    <source>
        <dbReference type="ARBA" id="ARBA00023015"/>
    </source>
</evidence>
<dbReference type="EMBL" id="RBED01000069">
    <property type="protein sequence ID" value="RNL58315.1"/>
    <property type="molecule type" value="Genomic_DNA"/>
</dbReference>
<evidence type="ECO:0000259" key="4">
    <source>
        <dbReference type="PROSITE" id="PS50949"/>
    </source>
</evidence>
<dbReference type="InterPro" id="IPR036390">
    <property type="entry name" value="WH_DNA-bd_sf"/>
</dbReference>
<keyword evidence="1" id="KW-0805">Transcription regulation</keyword>
<dbReference type="AlphaFoldDB" id="A0A3N0C789"/>
<dbReference type="Pfam" id="PF00392">
    <property type="entry name" value="GntR"/>
    <property type="match status" value="1"/>
</dbReference>
<dbReference type="Gene3D" id="1.10.10.10">
    <property type="entry name" value="Winged helix-like DNA-binding domain superfamily/Winged helix DNA-binding domain"/>
    <property type="match status" value="1"/>
</dbReference>
<dbReference type="OrthoDB" id="4307011at2"/>
<evidence type="ECO:0000256" key="3">
    <source>
        <dbReference type="ARBA" id="ARBA00023163"/>
    </source>
</evidence>
<dbReference type="PANTHER" id="PTHR38445">
    <property type="entry name" value="HTH-TYPE TRANSCRIPTIONAL REPRESSOR YTRA"/>
    <property type="match status" value="1"/>
</dbReference>
<reference evidence="5 6" key="1">
    <citation type="submission" date="2018-10" db="EMBL/GenBank/DDBJ databases">
        <title>Genome sequencing of Arthrobacter oryzae TNB02.</title>
        <authorList>
            <person name="Cho Y.-J."/>
            <person name="Cho A."/>
            <person name="Kim O.-S."/>
        </authorList>
    </citation>
    <scope>NUCLEOTIDE SEQUENCE [LARGE SCALE GENOMIC DNA]</scope>
    <source>
        <strain evidence="5 6">TNB02</strain>
    </source>
</reference>
<keyword evidence="6" id="KW-1185">Reference proteome</keyword>
<dbReference type="SUPFAM" id="SSF46785">
    <property type="entry name" value="Winged helix' DNA-binding domain"/>
    <property type="match status" value="1"/>
</dbReference>
<organism evidence="5 6">
    <name type="scientific">Arthrobacter oryzae</name>
    <dbReference type="NCBI Taxonomy" id="409290"/>
    <lineage>
        <taxon>Bacteria</taxon>
        <taxon>Bacillati</taxon>
        <taxon>Actinomycetota</taxon>
        <taxon>Actinomycetes</taxon>
        <taxon>Micrococcales</taxon>
        <taxon>Micrococcaceae</taxon>
        <taxon>Arthrobacter</taxon>
    </lineage>
</organism>
<dbReference type="InterPro" id="IPR036388">
    <property type="entry name" value="WH-like_DNA-bd_sf"/>
</dbReference>
<evidence type="ECO:0000256" key="2">
    <source>
        <dbReference type="ARBA" id="ARBA00023125"/>
    </source>
</evidence>
<gene>
    <name evidence="5" type="ORF">D7003_03805</name>
</gene>
<name>A0A3N0C789_9MICC</name>
<dbReference type="CDD" id="cd07377">
    <property type="entry name" value="WHTH_GntR"/>
    <property type="match status" value="1"/>
</dbReference>
<keyword evidence="3" id="KW-0804">Transcription</keyword>
<dbReference type="RefSeq" id="WP_123254155.1">
    <property type="nucleotide sequence ID" value="NZ_RBED01000069.1"/>
</dbReference>
<sequence>MSPAGHTTAPFPGGWKPSPSSSVPLFEQLRLYIIERADSGSLAPGTRLPAVRNLAGELGVAPHTVARAYKELEAAGIVATRGRNGTVVCARDEAWSSLSEAAAMFAAAARAQGASFAEAVQLLAAAYDSE</sequence>
<dbReference type="SMART" id="SM00345">
    <property type="entry name" value="HTH_GNTR"/>
    <property type="match status" value="1"/>
</dbReference>
<evidence type="ECO:0000313" key="6">
    <source>
        <dbReference type="Proteomes" id="UP000273807"/>
    </source>
</evidence>
<protein>
    <submittedName>
        <fullName evidence="5">GntR family transcriptional regulator</fullName>
    </submittedName>
</protein>
<dbReference type="GO" id="GO:0003700">
    <property type="term" value="F:DNA-binding transcription factor activity"/>
    <property type="evidence" value="ECO:0007669"/>
    <property type="project" value="InterPro"/>
</dbReference>
<dbReference type="PANTHER" id="PTHR38445:SF9">
    <property type="entry name" value="HTH-TYPE TRANSCRIPTIONAL REPRESSOR YTRA"/>
    <property type="match status" value="1"/>
</dbReference>
<feature type="domain" description="HTH gntR-type" evidence="4">
    <location>
        <begin position="23"/>
        <end position="91"/>
    </location>
</feature>
<proteinExistence type="predicted"/>
<accession>A0A3N0C789</accession>
<evidence type="ECO:0000313" key="5">
    <source>
        <dbReference type="EMBL" id="RNL58315.1"/>
    </source>
</evidence>